<evidence type="ECO:0000313" key="2">
    <source>
        <dbReference type="EMBL" id="QHK20663.1"/>
    </source>
</evidence>
<dbReference type="InterPro" id="IPR036388">
    <property type="entry name" value="WH-like_DNA-bd_sf"/>
</dbReference>
<dbReference type="EMBL" id="CP047898">
    <property type="protein sequence ID" value="QHK20663.1"/>
    <property type="molecule type" value="Genomic_DNA"/>
</dbReference>
<proteinExistence type="predicted"/>
<dbReference type="InterPro" id="IPR036390">
    <property type="entry name" value="WH_DNA-bd_sf"/>
</dbReference>
<dbReference type="GO" id="GO:0003700">
    <property type="term" value="F:DNA-binding transcription factor activity"/>
    <property type="evidence" value="ECO:0007669"/>
    <property type="project" value="InterPro"/>
</dbReference>
<dbReference type="GO" id="GO:0006950">
    <property type="term" value="P:response to stress"/>
    <property type="evidence" value="ECO:0007669"/>
    <property type="project" value="TreeGrafter"/>
</dbReference>
<dbReference type="KEGG" id="psey:GU243_14035"/>
<evidence type="ECO:0000313" key="3">
    <source>
        <dbReference type="Proteomes" id="UP000464186"/>
    </source>
</evidence>
<dbReference type="AlphaFoldDB" id="A0A6P1NNK4"/>
<dbReference type="InterPro" id="IPR039422">
    <property type="entry name" value="MarR/SlyA-like"/>
</dbReference>
<dbReference type="SMART" id="SM00347">
    <property type="entry name" value="HTH_MARR"/>
    <property type="match status" value="1"/>
</dbReference>
<reference evidence="2 3" key="1">
    <citation type="submission" date="2020-01" db="EMBL/GenBank/DDBJ databases">
        <title>Pseudarthrobacter psychrotolerans sp. nov., isolated from antarctic soil.</title>
        <authorList>
            <person name="Shin Y."/>
            <person name="Park W."/>
        </authorList>
    </citation>
    <scope>NUCLEOTIDE SEQUENCE [LARGE SCALE GENOMIC DNA]</scope>
    <source>
        <strain evidence="2 3">YJ56</strain>
    </source>
</reference>
<dbReference type="PRINTS" id="PR00598">
    <property type="entry name" value="HTHMARR"/>
</dbReference>
<evidence type="ECO:0000259" key="1">
    <source>
        <dbReference type="PROSITE" id="PS50995"/>
    </source>
</evidence>
<keyword evidence="3" id="KW-1185">Reference proteome</keyword>
<dbReference type="PROSITE" id="PS50995">
    <property type="entry name" value="HTH_MARR_2"/>
    <property type="match status" value="1"/>
</dbReference>
<name>A0A6P1NNK4_9MICC</name>
<protein>
    <submittedName>
        <fullName evidence="2">MarR family transcriptional regulator</fullName>
    </submittedName>
</protein>
<feature type="domain" description="HTH marR-type" evidence="1">
    <location>
        <begin position="1"/>
        <end position="127"/>
    </location>
</feature>
<dbReference type="PANTHER" id="PTHR33164:SF99">
    <property type="entry name" value="MARR FAMILY REGULATORY PROTEIN"/>
    <property type="match status" value="1"/>
</dbReference>
<dbReference type="Gene3D" id="1.10.10.10">
    <property type="entry name" value="Winged helix-like DNA-binding domain superfamily/Winged helix DNA-binding domain"/>
    <property type="match status" value="1"/>
</dbReference>
<dbReference type="Proteomes" id="UP000464186">
    <property type="component" value="Chromosome"/>
</dbReference>
<sequence length="127" mass="14280">MAKPQDRQLVDQWRGIQSTYFRTAAAIDRALESKFSIGLTEFEILDLVAESTDAACRMKQLGERTPMTQSAMSKVVDRLDKAGLISRQSCEDDRRSLFLELTDAGRALHRQAAVEHRALLRENLGEG</sequence>
<dbReference type="PANTHER" id="PTHR33164">
    <property type="entry name" value="TRANSCRIPTIONAL REGULATOR, MARR FAMILY"/>
    <property type="match status" value="1"/>
</dbReference>
<accession>A0A6P1NNK4</accession>
<gene>
    <name evidence="2" type="ORF">GU243_14035</name>
</gene>
<dbReference type="SUPFAM" id="SSF46785">
    <property type="entry name" value="Winged helix' DNA-binding domain"/>
    <property type="match status" value="1"/>
</dbReference>
<dbReference type="Pfam" id="PF12802">
    <property type="entry name" value="MarR_2"/>
    <property type="match status" value="1"/>
</dbReference>
<organism evidence="2 3">
    <name type="scientific">Pseudarthrobacter psychrotolerans</name>
    <dbReference type="NCBI Taxonomy" id="2697569"/>
    <lineage>
        <taxon>Bacteria</taxon>
        <taxon>Bacillati</taxon>
        <taxon>Actinomycetota</taxon>
        <taxon>Actinomycetes</taxon>
        <taxon>Micrococcales</taxon>
        <taxon>Micrococcaceae</taxon>
        <taxon>Pseudarthrobacter</taxon>
    </lineage>
</organism>
<dbReference type="InterPro" id="IPR000835">
    <property type="entry name" value="HTH_MarR-typ"/>
</dbReference>